<dbReference type="AlphaFoldDB" id="A0A6V7WIP0"/>
<proteinExistence type="predicted"/>
<dbReference type="EMBL" id="CAJEWN010000610">
    <property type="protein sequence ID" value="CAD2186872.1"/>
    <property type="molecule type" value="Genomic_DNA"/>
</dbReference>
<comment type="caution">
    <text evidence="1">The sequence shown here is derived from an EMBL/GenBank/DDBJ whole genome shotgun (WGS) entry which is preliminary data.</text>
</comment>
<gene>
    <name evidence="1" type="ORF">MENT_LOCUS39409</name>
</gene>
<protein>
    <submittedName>
        <fullName evidence="1">Uncharacterized protein</fullName>
    </submittedName>
</protein>
<dbReference type="Proteomes" id="UP000580250">
    <property type="component" value="Unassembled WGS sequence"/>
</dbReference>
<sequence length="53" mass="6141">MKVSKYFNLISFNHRDRAGPGPRPRVFLYPESRHFLAILVFSCTTDLRFGPGQ</sequence>
<accession>A0A6V7WIP0</accession>
<reference evidence="1 2" key="1">
    <citation type="submission" date="2020-08" db="EMBL/GenBank/DDBJ databases">
        <authorList>
            <person name="Koutsovoulos G."/>
            <person name="Danchin GJ E."/>
        </authorList>
    </citation>
    <scope>NUCLEOTIDE SEQUENCE [LARGE SCALE GENOMIC DNA]</scope>
</reference>
<evidence type="ECO:0000313" key="1">
    <source>
        <dbReference type="EMBL" id="CAD2186872.1"/>
    </source>
</evidence>
<name>A0A6V7WIP0_MELEN</name>
<organism evidence="1 2">
    <name type="scientific">Meloidogyne enterolobii</name>
    <name type="common">Root-knot nematode worm</name>
    <name type="synonym">Meloidogyne mayaguensis</name>
    <dbReference type="NCBI Taxonomy" id="390850"/>
    <lineage>
        <taxon>Eukaryota</taxon>
        <taxon>Metazoa</taxon>
        <taxon>Ecdysozoa</taxon>
        <taxon>Nematoda</taxon>
        <taxon>Chromadorea</taxon>
        <taxon>Rhabditida</taxon>
        <taxon>Tylenchina</taxon>
        <taxon>Tylenchomorpha</taxon>
        <taxon>Tylenchoidea</taxon>
        <taxon>Meloidogynidae</taxon>
        <taxon>Meloidogyninae</taxon>
        <taxon>Meloidogyne</taxon>
    </lineage>
</organism>
<evidence type="ECO:0000313" key="2">
    <source>
        <dbReference type="Proteomes" id="UP000580250"/>
    </source>
</evidence>